<accession>A0ABV3FFB5</accession>
<evidence type="ECO:0000313" key="1">
    <source>
        <dbReference type="EMBL" id="MEV0366285.1"/>
    </source>
</evidence>
<keyword evidence="2" id="KW-1185">Reference proteome</keyword>
<gene>
    <name evidence="1" type="ORF">AB0H72_26640</name>
</gene>
<dbReference type="Proteomes" id="UP001551658">
    <property type="component" value="Unassembled WGS sequence"/>
</dbReference>
<reference evidence="1 2" key="1">
    <citation type="submission" date="2024-06" db="EMBL/GenBank/DDBJ databases">
        <title>The Natural Products Discovery Center: Release of the First 8490 Sequenced Strains for Exploring Actinobacteria Biosynthetic Diversity.</title>
        <authorList>
            <person name="Kalkreuter E."/>
            <person name="Kautsar S.A."/>
            <person name="Yang D."/>
            <person name="Bader C.D."/>
            <person name="Teijaro C.N."/>
            <person name="Fluegel L."/>
            <person name="Davis C.M."/>
            <person name="Simpson J.R."/>
            <person name="Lauterbach L."/>
            <person name="Steele A.D."/>
            <person name="Gui C."/>
            <person name="Meng S."/>
            <person name="Li G."/>
            <person name="Viehrig K."/>
            <person name="Ye F."/>
            <person name="Su P."/>
            <person name="Kiefer A.F."/>
            <person name="Nichols A."/>
            <person name="Cepeda A.J."/>
            <person name="Yan W."/>
            <person name="Fan B."/>
            <person name="Jiang Y."/>
            <person name="Adhikari A."/>
            <person name="Zheng C.-J."/>
            <person name="Schuster L."/>
            <person name="Cowan T.M."/>
            <person name="Smanski M.J."/>
            <person name="Chevrette M.G."/>
            <person name="De Carvalho L.P.S."/>
            <person name="Shen B."/>
        </authorList>
    </citation>
    <scope>NUCLEOTIDE SEQUENCE [LARGE SCALE GENOMIC DNA]</scope>
    <source>
        <strain evidence="1 2">NPDC050671</strain>
    </source>
</reference>
<dbReference type="EMBL" id="JBFAIH010000018">
    <property type="protein sequence ID" value="MEV0366285.1"/>
    <property type="molecule type" value="Genomic_DNA"/>
</dbReference>
<dbReference type="RefSeq" id="WP_357983975.1">
    <property type="nucleotide sequence ID" value="NZ_JBFAIH010000018.1"/>
</dbReference>
<sequence length="111" mass="12168">MTSRDAMLNQPRAIGFVHREIRGTGADLCALAGRHGYRLVFTVVADTGPVISGLVVAHHLWEFEAEAVVVPGFEHAEPIRSLITDLAALITPMQIYPWGYHWPTPGPGGRR</sequence>
<evidence type="ECO:0000313" key="2">
    <source>
        <dbReference type="Proteomes" id="UP001551658"/>
    </source>
</evidence>
<name>A0ABV3FFB5_9NOCA</name>
<protein>
    <submittedName>
        <fullName evidence="1">Uncharacterized protein</fullName>
    </submittedName>
</protein>
<proteinExistence type="predicted"/>
<organism evidence="1 2">
    <name type="scientific">Nocardia fusca</name>
    <dbReference type="NCBI Taxonomy" id="941183"/>
    <lineage>
        <taxon>Bacteria</taxon>
        <taxon>Bacillati</taxon>
        <taxon>Actinomycetota</taxon>
        <taxon>Actinomycetes</taxon>
        <taxon>Mycobacteriales</taxon>
        <taxon>Nocardiaceae</taxon>
        <taxon>Nocardia</taxon>
    </lineage>
</organism>
<comment type="caution">
    <text evidence="1">The sequence shown here is derived from an EMBL/GenBank/DDBJ whole genome shotgun (WGS) entry which is preliminary data.</text>
</comment>